<proteinExistence type="predicted"/>
<feature type="non-terminal residue" evidence="6">
    <location>
        <position position="1"/>
    </location>
</feature>
<evidence type="ECO:0000256" key="3">
    <source>
        <dbReference type="ARBA" id="ARBA00023242"/>
    </source>
</evidence>
<dbReference type="EMBL" id="CAJPVJ010002049">
    <property type="protein sequence ID" value="CAG2165706.1"/>
    <property type="molecule type" value="Genomic_DNA"/>
</dbReference>
<dbReference type="PROSITE" id="PS51184">
    <property type="entry name" value="JMJC"/>
    <property type="match status" value="1"/>
</dbReference>
<sequence length="1023" mass="116919">YLLAIASMLALPKNGMAAISSARSKVLSNWSSSRMETEVVSTATITACPPVVDVNHQSVVNEMPKSDSSESQTASLVDTSQQNGNQSLISDIYIPNRDNPSAKSVEPKPKKSKTVPKNVVKKKSETNNDMKNELKIKMNLNANPKPIEKKRRISRRNGNKPVVVKDLSDAKGFLAFCTQKYPPTKEGIPFIQDRSTALEWVLKLRGLVVYAFAEEGNATHTDTKLWLPHLESKNLDPMNAQYLLTFVGQQFCQIYADEQRVMKKYVSITWKKPVKGVRELCDVCKTTIFNTHYVCPNCGFAVCVDCFDVRQESTVRPNPHSTRGKSNDEFGWSLCHEKRKHDKNDFHLALFITKAVFALIDLLSHQIRNDYRIPGICECNQLDPKLNVDMRQQCATVDVKTMYPDVPRKWYFSDRMLVLTEPKCLDNLKLFQLYWLKGYPVMIQNVDKYLNRDIWTPQVFNKRSLCHEKRKHDKNDFHLALFITKAVFALIDLLSHQIRNDYRIPGICECNQLDPKLNVDMRQQCATVDVKTMYPDVPRQWYFSDRMLVLTEPKCFDNLKLFQLYWLKGYPVMIQNVDKYLNRDIWTPQVFNKRYGKQSNLLVNCMNGDIIKSQPMSVFWDGFEDIDKRLKDEKGNEMIFKLKDWPPYAEFRDILPIWFDDLMQALPLQEYTRYNGTRNIASRLPDYFVRPDLGPKMYCAYGSVLHADKGTTNLHLDMSDAINVMVYVGVAQQDNKPLESHLKAAADTFLKGGCDPQMMSRATNCELTAGALWHIWRAEDADKMREFILKVAKEDDLRIDPNSDPIHDQSWYIDETLRKRLEVEYDVKGLAIVQCLGDAILVPAGAPHQVQNIHSCIKVAGEFVSPENVGHCVTLTQEFRKLSKRHNNHEDKLQIKNIIYHTIKDSLSLLLPQHRLASLLPKPPPIPVPQSPHKVLLNSTPSFNANSLMISEAHKPLDPQTASSPIENSLLTPPNSVEKLKNDLNGETFNDNSNNTVDSTLTVTDAANETDKPSLHRSRLGLN</sequence>
<accession>A0A7R9LPK1</accession>
<protein>
    <recommendedName>
        <fullName evidence="5">JmjC domain-containing protein</fullName>
    </recommendedName>
</protein>
<dbReference type="GO" id="GO:0000785">
    <property type="term" value="C:chromatin"/>
    <property type="evidence" value="ECO:0007669"/>
    <property type="project" value="TreeGrafter"/>
</dbReference>
<evidence type="ECO:0000256" key="2">
    <source>
        <dbReference type="ARBA" id="ARBA00022723"/>
    </source>
</evidence>
<dbReference type="InterPro" id="IPR003347">
    <property type="entry name" value="JmjC_dom"/>
</dbReference>
<feature type="compositionally biased region" description="Polar residues" evidence="4">
    <location>
        <begin position="960"/>
        <end position="975"/>
    </location>
</feature>
<feature type="compositionally biased region" description="Polar residues" evidence="4">
    <location>
        <begin position="69"/>
        <end position="81"/>
    </location>
</feature>
<feature type="domain" description="JmjC" evidence="5">
    <location>
        <begin position="673"/>
        <end position="880"/>
    </location>
</feature>
<keyword evidence="7" id="KW-1185">Reference proteome</keyword>
<dbReference type="GO" id="GO:0003712">
    <property type="term" value="F:transcription coregulator activity"/>
    <property type="evidence" value="ECO:0007669"/>
    <property type="project" value="TreeGrafter"/>
</dbReference>
<dbReference type="SUPFAM" id="SSF51197">
    <property type="entry name" value="Clavaminate synthase-like"/>
    <property type="match status" value="1"/>
</dbReference>
<dbReference type="InterPro" id="IPR045109">
    <property type="entry name" value="LSDs-like"/>
</dbReference>
<dbReference type="GO" id="GO:0031490">
    <property type="term" value="F:chromatin DNA binding"/>
    <property type="evidence" value="ECO:0007669"/>
    <property type="project" value="TreeGrafter"/>
</dbReference>
<evidence type="ECO:0000256" key="1">
    <source>
        <dbReference type="ARBA" id="ARBA00004123"/>
    </source>
</evidence>
<feature type="compositionally biased region" description="Polar residues" evidence="4">
    <location>
        <begin position="985"/>
        <end position="1007"/>
    </location>
</feature>
<keyword evidence="3" id="KW-0539">Nucleus</keyword>
<comment type="subcellular location">
    <subcellularLocation>
        <location evidence="1">Nucleus</location>
    </subcellularLocation>
</comment>
<dbReference type="OrthoDB" id="1667110at2759"/>
<dbReference type="AlphaFoldDB" id="A0A7R9LPK1"/>
<keyword evidence="2" id="KW-0479">Metal-binding</keyword>
<dbReference type="SMART" id="SM00558">
    <property type="entry name" value="JmjC"/>
    <property type="match status" value="1"/>
</dbReference>
<dbReference type="Pfam" id="PF02373">
    <property type="entry name" value="JmjC"/>
    <property type="match status" value="1"/>
</dbReference>
<dbReference type="GO" id="GO:0000118">
    <property type="term" value="C:histone deacetylase complex"/>
    <property type="evidence" value="ECO:0007669"/>
    <property type="project" value="TreeGrafter"/>
</dbReference>
<organism evidence="6">
    <name type="scientific">Oppiella nova</name>
    <dbReference type="NCBI Taxonomy" id="334625"/>
    <lineage>
        <taxon>Eukaryota</taxon>
        <taxon>Metazoa</taxon>
        <taxon>Ecdysozoa</taxon>
        <taxon>Arthropoda</taxon>
        <taxon>Chelicerata</taxon>
        <taxon>Arachnida</taxon>
        <taxon>Acari</taxon>
        <taxon>Acariformes</taxon>
        <taxon>Sarcoptiformes</taxon>
        <taxon>Oribatida</taxon>
        <taxon>Brachypylina</taxon>
        <taxon>Oppioidea</taxon>
        <taxon>Oppiidae</taxon>
        <taxon>Oppiella</taxon>
    </lineage>
</organism>
<dbReference type="Proteomes" id="UP000728032">
    <property type="component" value="Unassembled WGS sequence"/>
</dbReference>
<feature type="region of interest" description="Disordered" evidence="4">
    <location>
        <begin position="956"/>
        <end position="1023"/>
    </location>
</feature>
<dbReference type="EMBL" id="OC916874">
    <property type="protein sequence ID" value="CAD7645503.1"/>
    <property type="molecule type" value="Genomic_DNA"/>
</dbReference>
<evidence type="ECO:0000256" key="4">
    <source>
        <dbReference type="SAM" id="MobiDB-lite"/>
    </source>
</evidence>
<evidence type="ECO:0000313" key="7">
    <source>
        <dbReference type="Proteomes" id="UP000728032"/>
    </source>
</evidence>
<reference evidence="6" key="1">
    <citation type="submission" date="2020-11" db="EMBL/GenBank/DDBJ databases">
        <authorList>
            <person name="Tran Van P."/>
        </authorList>
    </citation>
    <scope>NUCLEOTIDE SEQUENCE</scope>
</reference>
<dbReference type="PANTHER" id="PTHR12549:SF38">
    <property type="entry name" value="JMJC DOMAIN-CONTAINING HISTONE DEMETHYLASE 2, ISOFORM A"/>
    <property type="match status" value="1"/>
</dbReference>
<feature type="region of interest" description="Disordered" evidence="4">
    <location>
        <begin position="88"/>
        <end position="118"/>
    </location>
</feature>
<gene>
    <name evidence="6" type="ORF">ONB1V03_LOCUS5244</name>
</gene>
<dbReference type="GO" id="GO:0006357">
    <property type="term" value="P:regulation of transcription by RNA polymerase II"/>
    <property type="evidence" value="ECO:0007669"/>
    <property type="project" value="TreeGrafter"/>
</dbReference>
<evidence type="ECO:0000313" key="6">
    <source>
        <dbReference type="EMBL" id="CAD7645503.1"/>
    </source>
</evidence>
<dbReference type="PANTHER" id="PTHR12549">
    <property type="entry name" value="JMJC DOMAIN-CONTAINING HISTONE DEMETHYLATION PROTEIN"/>
    <property type="match status" value="1"/>
</dbReference>
<evidence type="ECO:0000259" key="5">
    <source>
        <dbReference type="PROSITE" id="PS51184"/>
    </source>
</evidence>
<feature type="region of interest" description="Disordered" evidence="4">
    <location>
        <begin position="62"/>
        <end position="81"/>
    </location>
</feature>
<dbReference type="Gene3D" id="2.60.120.650">
    <property type="entry name" value="Cupin"/>
    <property type="match status" value="2"/>
</dbReference>
<dbReference type="GO" id="GO:0046872">
    <property type="term" value="F:metal ion binding"/>
    <property type="evidence" value="ECO:0007669"/>
    <property type="project" value="UniProtKB-KW"/>
</dbReference>
<dbReference type="GO" id="GO:0032454">
    <property type="term" value="F:histone H3K9 demethylase activity"/>
    <property type="evidence" value="ECO:0007669"/>
    <property type="project" value="InterPro"/>
</dbReference>
<name>A0A7R9LPK1_9ACAR</name>